<dbReference type="AlphaFoldDB" id="A0A0A9BAX3"/>
<evidence type="ECO:0000313" key="1">
    <source>
        <dbReference type="EMBL" id="JAD56452.1"/>
    </source>
</evidence>
<sequence length="22" mass="2337">MILTPAGCLARSSCRASWSNVL</sequence>
<name>A0A0A9BAX3_ARUDO</name>
<reference evidence="1" key="1">
    <citation type="submission" date="2014-09" db="EMBL/GenBank/DDBJ databases">
        <authorList>
            <person name="Magalhaes I.L.F."/>
            <person name="Oliveira U."/>
            <person name="Santos F.R."/>
            <person name="Vidigal T.H.D.A."/>
            <person name="Brescovit A.D."/>
            <person name="Santos A.J."/>
        </authorList>
    </citation>
    <scope>NUCLEOTIDE SEQUENCE</scope>
    <source>
        <tissue evidence="1">Shoot tissue taken approximately 20 cm above the soil surface</tissue>
    </source>
</reference>
<reference evidence="1" key="2">
    <citation type="journal article" date="2015" name="Data Brief">
        <title>Shoot transcriptome of the giant reed, Arundo donax.</title>
        <authorList>
            <person name="Barrero R.A."/>
            <person name="Guerrero F.D."/>
            <person name="Moolhuijzen P."/>
            <person name="Goolsby J.A."/>
            <person name="Tidwell J."/>
            <person name="Bellgard S.E."/>
            <person name="Bellgard M.I."/>
        </authorList>
    </citation>
    <scope>NUCLEOTIDE SEQUENCE</scope>
    <source>
        <tissue evidence="1">Shoot tissue taken approximately 20 cm above the soil surface</tissue>
    </source>
</reference>
<protein>
    <submittedName>
        <fullName evidence="1">Uncharacterized protein</fullName>
    </submittedName>
</protein>
<accession>A0A0A9BAX3</accession>
<dbReference type="EMBL" id="GBRH01241443">
    <property type="protein sequence ID" value="JAD56452.1"/>
    <property type="molecule type" value="Transcribed_RNA"/>
</dbReference>
<organism evidence="1">
    <name type="scientific">Arundo donax</name>
    <name type="common">Giant reed</name>
    <name type="synonym">Donax arundinaceus</name>
    <dbReference type="NCBI Taxonomy" id="35708"/>
    <lineage>
        <taxon>Eukaryota</taxon>
        <taxon>Viridiplantae</taxon>
        <taxon>Streptophyta</taxon>
        <taxon>Embryophyta</taxon>
        <taxon>Tracheophyta</taxon>
        <taxon>Spermatophyta</taxon>
        <taxon>Magnoliopsida</taxon>
        <taxon>Liliopsida</taxon>
        <taxon>Poales</taxon>
        <taxon>Poaceae</taxon>
        <taxon>PACMAD clade</taxon>
        <taxon>Arundinoideae</taxon>
        <taxon>Arundineae</taxon>
        <taxon>Arundo</taxon>
    </lineage>
</organism>
<proteinExistence type="predicted"/>